<keyword evidence="4" id="KW-0410">Iron transport</keyword>
<dbReference type="GO" id="GO:0006826">
    <property type="term" value="P:iron ion transport"/>
    <property type="evidence" value="ECO:0007669"/>
    <property type="project" value="UniProtKB-KW"/>
</dbReference>
<sequence>MNLFNMLELDSSPALKKILSIMRLTVLFLVVCSLSISATVYSQTTKLSLNVQDQSIKEILYLIENKSNFRFIYESGKINLDKKVSIQVEEETVEIVLKQLFKNEGVDYEITDNNLILINPVEKPNKNYQNQFPQKRLISGIVKDERGEPVIGANVVEKGTTNGTVTDLEGKYRLEVLSLAILQVSYIGYNTKEVKVNGKDILNISLAENTEYLDEVVVIGYGTVKKSDLTGSVASIKNDAIMDLPSNNISQALQGRIPGVQIQQNSGEPGANMQIRIRGANSISGSNEPLWIINGFPGDQSMINSSDIESVEVLKDASATAIYGSRGANGVIIVTTKQAKEGRVSVDYEGSFSTQTVRKKLELMNGAEYADYYNTFWKNTHGEDYFTESEIAGFGQGTDWQDLIFRSAAVQDHSLTVNGGTDKTQFAIGASYYDQEGVIKENRYQRIVLRANLNHKFNDKFSVSYNSILSKTNRHLTNENNILLSALSATPTVGPYLENGDYRLLTGVYPFSPDNLINPIAYFNEVANKQINNKVMANVAVAYKPIPDLSIKISGNISNTDGRSNNYTGVKYPNSTGTAGLGSWNNQTVNSDNIVTYNKTINKDHNITATGAFTYERYSGESVNVSGAGFLSDATGPYDIGSATTINTPSSSYTDWTLLSWLGRFNYSYRGKYLATVSFRADGSSRYSENNKWGYFPSGALAWRISEEEFMKDLSFISNAKLRIGYGQTGSTAIDPYYTLNMLSSGKVSFEDALYTYYAPGTRLPSDLKWETTSQTDVGLDLGVMNNRIRVTFDFYLKNTRDLLNTVQLPASLGYTTTVKNVGEVRNKGFEFQLDANILDGVFKWDISANISLNRNKVIKLQDGQDIQGTTYNLNVANDYVNILREGYPMSIFYGYQTDGFDENGHYVYKDNNGDGSITDADKAIIGDPNPDFIYGLSSNMSWKNFEFSFFLQGSQGNDIFGFSMINQNYKTYLGNNALKEVYYNHWTVENPGAQYPAVDNVISTKMADCFVYNGSYLRLKNVKLAYNIPVDRLGINWLTRGQIYISGQNLLTITKYPWWDPEVNSKGGSTSINQGIDYYSYPTTKGFTVGAKLSF</sequence>
<evidence type="ECO:0000256" key="5">
    <source>
        <dbReference type="ARBA" id="ARBA00022692"/>
    </source>
</evidence>
<dbReference type="Gene3D" id="2.170.130.10">
    <property type="entry name" value="TonB-dependent receptor, plug domain"/>
    <property type="match status" value="1"/>
</dbReference>
<dbReference type="AlphaFoldDB" id="A0A3D8HG08"/>
<evidence type="ECO:0000313" key="16">
    <source>
        <dbReference type="Proteomes" id="UP000629596"/>
    </source>
</evidence>
<dbReference type="PROSITE" id="PS52016">
    <property type="entry name" value="TONB_DEPENDENT_REC_3"/>
    <property type="match status" value="1"/>
</dbReference>
<evidence type="ECO:0000256" key="6">
    <source>
        <dbReference type="ARBA" id="ARBA00023004"/>
    </source>
</evidence>
<proteinExistence type="inferred from homology"/>
<comment type="caution">
    <text evidence="14">The sequence shown here is derived from an EMBL/GenBank/DDBJ whole genome shotgun (WGS) entry which is preliminary data.</text>
</comment>
<dbReference type="InterPro" id="IPR000531">
    <property type="entry name" value="Beta-barrel_TonB"/>
</dbReference>
<name>A0A3D8HG08_9BACT</name>
<dbReference type="Proteomes" id="UP000256321">
    <property type="component" value="Unassembled WGS sequence"/>
</dbReference>
<keyword evidence="16" id="KW-1185">Reference proteome</keyword>
<dbReference type="GO" id="GO:0009279">
    <property type="term" value="C:cell outer membrane"/>
    <property type="evidence" value="ECO:0007669"/>
    <property type="project" value="UniProtKB-SubCell"/>
</dbReference>
<reference evidence="14 15" key="1">
    <citation type="submission" date="2018-07" db="EMBL/GenBank/DDBJ databases">
        <title>Parabacteroides acidifaciens nov. sp., isolated from human feces.</title>
        <authorList>
            <person name="Wang Y.J."/>
        </authorList>
    </citation>
    <scope>NUCLEOTIDE SEQUENCE [LARGE SCALE GENOMIC DNA]</scope>
    <source>
        <strain evidence="14 15">426-9</strain>
    </source>
</reference>
<dbReference type="Pfam" id="PF13715">
    <property type="entry name" value="CarbopepD_reg_2"/>
    <property type="match status" value="1"/>
</dbReference>
<dbReference type="Pfam" id="PF00593">
    <property type="entry name" value="TonB_dep_Rec_b-barrel"/>
    <property type="match status" value="1"/>
</dbReference>
<evidence type="ECO:0000256" key="9">
    <source>
        <dbReference type="ARBA" id="ARBA00023237"/>
    </source>
</evidence>
<keyword evidence="2 10" id="KW-0813">Transport</keyword>
<evidence type="ECO:0000256" key="2">
    <source>
        <dbReference type="ARBA" id="ARBA00022448"/>
    </source>
</evidence>
<evidence type="ECO:0000256" key="4">
    <source>
        <dbReference type="ARBA" id="ARBA00022496"/>
    </source>
</evidence>
<dbReference type="NCBIfam" id="TIGR04056">
    <property type="entry name" value="OMP_RagA_SusC"/>
    <property type="match status" value="1"/>
</dbReference>
<dbReference type="FunFam" id="2.60.40.1120:FF:000003">
    <property type="entry name" value="Outer membrane protein Omp121"/>
    <property type="match status" value="1"/>
</dbReference>
<accession>A0A3D8HG08</accession>
<evidence type="ECO:0000313" key="15">
    <source>
        <dbReference type="Proteomes" id="UP000256321"/>
    </source>
</evidence>
<keyword evidence="3 10" id="KW-1134">Transmembrane beta strand</keyword>
<keyword evidence="9 10" id="KW-0998">Cell outer membrane</keyword>
<evidence type="ECO:0000313" key="14">
    <source>
        <dbReference type="EMBL" id="RDU49866.1"/>
    </source>
</evidence>
<dbReference type="Gene3D" id="2.40.170.20">
    <property type="entry name" value="TonB-dependent receptor, beta-barrel domain"/>
    <property type="match status" value="1"/>
</dbReference>
<keyword evidence="13" id="KW-0675">Receptor</keyword>
<evidence type="ECO:0000256" key="7">
    <source>
        <dbReference type="ARBA" id="ARBA00023077"/>
    </source>
</evidence>
<evidence type="ECO:0000256" key="11">
    <source>
        <dbReference type="RuleBase" id="RU003357"/>
    </source>
</evidence>
<keyword evidence="5 10" id="KW-0812">Transmembrane</keyword>
<comment type="similarity">
    <text evidence="10 11">Belongs to the TonB-dependent receptor family.</text>
</comment>
<evidence type="ECO:0000259" key="12">
    <source>
        <dbReference type="SMART" id="SM00965"/>
    </source>
</evidence>
<comment type="subcellular location">
    <subcellularLocation>
        <location evidence="1 10">Cell outer membrane</location>
        <topology evidence="1 10">Multi-pass membrane protein</topology>
    </subcellularLocation>
</comment>
<keyword evidence="6" id="KW-0408">Iron</keyword>
<keyword evidence="7 11" id="KW-0798">TonB box</keyword>
<evidence type="ECO:0000256" key="1">
    <source>
        <dbReference type="ARBA" id="ARBA00004571"/>
    </source>
</evidence>
<keyword evidence="8 10" id="KW-0472">Membrane</keyword>
<dbReference type="InterPro" id="IPR023997">
    <property type="entry name" value="TonB-dep_OMP_SusC/RagA_CS"/>
</dbReference>
<dbReference type="InterPro" id="IPR008969">
    <property type="entry name" value="CarboxyPept-like_regulatory"/>
</dbReference>
<gene>
    <name evidence="14" type="ORF">DWU89_06640</name>
    <name evidence="13" type="ORF">H8784_06490</name>
</gene>
<dbReference type="Pfam" id="PF07660">
    <property type="entry name" value="STN"/>
    <property type="match status" value="1"/>
</dbReference>
<dbReference type="Pfam" id="PF07715">
    <property type="entry name" value="Plug"/>
    <property type="match status" value="1"/>
</dbReference>
<evidence type="ECO:0000256" key="3">
    <source>
        <dbReference type="ARBA" id="ARBA00022452"/>
    </source>
</evidence>
<dbReference type="InterPro" id="IPR011662">
    <property type="entry name" value="Secretin/TonB_short_N"/>
</dbReference>
<dbReference type="SUPFAM" id="SSF49464">
    <property type="entry name" value="Carboxypeptidase regulatory domain-like"/>
    <property type="match status" value="1"/>
</dbReference>
<dbReference type="RefSeq" id="WP_115498859.1">
    <property type="nucleotide sequence ID" value="NZ_JACRTI010000011.1"/>
</dbReference>
<evidence type="ECO:0000256" key="8">
    <source>
        <dbReference type="ARBA" id="ARBA00023136"/>
    </source>
</evidence>
<evidence type="ECO:0000313" key="13">
    <source>
        <dbReference type="EMBL" id="MBC8601369.1"/>
    </source>
</evidence>
<feature type="domain" description="Secretin/TonB short N-terminal" evidence="12">
    <location>
        <begin position="69"/>
        <end position="120"/>
    </location>
</feature>
<dbReference type="Proteomes" id="UP000629596">
    <property type="component" value="Unassembled WGS sequence"/>
</dbReference>
<dbReference type="EMBL" id="QREV01000011">
    <property type="protein sequence ID" value="RDU49866.1"/>
    <property type="molecule type" value="Genomic_DNA"/>
</dbReference>
<evidence type="ECO:0000256" key="10">
    <source>
        <dbReference type="PROSITE-ProRule" id="PRU01360"/>
    </source>
</evidence>
<dbReference type="EMBL" id="JACRTI010000011">
    <property type="protein sequence ID" value="MBC8601369.1"/>
    <property type="molecule type" value="Genomic_DNA"/>
</dbReference>
<dbReference type="InterPro" id="IPR036942">
    <property type="entry name" value="Beta-barrel_TonB_sf"/>
</dbReference>
<protein>
    <submittedName>
        <fullName evidence="14">SusC/RagA family TonB-linked outer membrane protein</fullName>
    </submittedName>
    <submittedName>
        <fullName evidence="13">TonB-dependent receptor</fullName>
    </submittedName>
</protein>
<dbReference type="InterPro" id="IPR039426">
    <property type="entry name" value="TonB-dep_rcpt-like"/>
</dbReference>
<organism evidence="14 15">
    <name type="scientific">Parabacteroides acidifaciens</name>
    <dbReference type="NCBI Taxonomy" id="2290935"/>
    <lineage>
        <taxon>Bacteria</taxon>
        <taxon>Pseudomonadati</taxon>
        <taxon>Bacteroidota</taxon>
        <taxon>Bacteroidia</taxon>
        <taxon>Bacteroidales</taxon>
        <taxon>Tannerellaceae</taxon>
        <taxon>Parabacteroides</taxon>
    </lineage>
</organism>
<dbReference type="SUPFAM" id="SSF56935">
    <property type="entry name" value="Porins"/>
    <property type="match status" value="1"/>
</dbReference>
<dbReference type="InterPro" id="IPR012910">
    <property type="entry name" value="Plug_dom"/>
</dbReference>
<reference evidence="13 16" key="2">
    <citation type="submission" date="2020-08" db="EMBL/GenBank/DDBJ databases">
        <title>Genome public.</title>
        <authorList>
            <person name="Liu C."/>
            <person name="Sun Q."/>
        </authorList>
    </citation>
    <scope>NUCLEOTIDE SEQUENCE [LARGE SCALE GENOMIC DNA]</scope>
    <source>
        <strain evidence="13 16">426_9</strain>
    </source>
</reference>
<dbReference type="FunFam" id="2.170.130.10:FF:000008">
    <property type="entry name" value="SusC/RagA family TonB-linked outer membrane protein"/>
    <property type="match status" value="1"/>
</dbReference>
<dbReference type="NCBIfam" id="TIGR04057">
    <property type="entry name" value="SusC_RagA_signa"/>
    <property type="match status" value="1"/>
</dbReference>
<dbReference type="InterPro" id="IPR023996">
    <property type="entry name" value="TonB-dep_OMP_SusC/RagA"/>
</dbReference>
<dbReference type="Gene3D" id="2.60.40.1120">
    <property type="entry name" value="Carboxypeptidase-like, regulatory domain"/>
    <property type="match status" value="1"/>
</dbReference>
<dbReference type="InterPro" id="IPR037066">
    <property type="entry name" value="Plug_dom_sf"/>
</dbReference>
<keyword evidence="4" id="KW-0406">Ion transport</keyword>
<dbReference type="SMART" id="SM00965">
    <property type="entry name" value="STN"/>
    <property type="match status" value="1"/>
</dbReference>